<protein>
    <submittedName>
        <fullName evidence="1">Uncharacterized protein</fullName>
    </submittedName>
</protein>
<dbReference type="EMBL" id="JAUEPS010000106">
    <property type="protein sequence ID" value="KAK0437732.1"/>
    <property type="molecule type" value="Genomic_DNA"/>
</dbReference>
<keyword evidence="2" id="KW-1185">Reference proteome</keyword>
<sequence length="72" mass="8312">QHAMIHYMQHIIEFGIPNGLCSSITESHHITAVKKPWRHSNHYNALSQMLLTNQWLDKLNALCLELVHNGLI</sequence>
<name>A0AA39MKK0_ARMTA</name>
<gene>
    <name evidence="1" type="ORF">EV420DRAFT_1217733</name>
</gene>
<evidence type="ECO:0000313" key="2">
    <source>
        <dbReference type="Proteomes" id="UP001175211"/>
    </source>
</evidence>
<dbReference type="Proteomes" id="UP001175211">
    <property type="component" value="Unassembled WGS sequence"/>
</dbReference>
<dbReference type="GeneID" id="85349975"/>
<proteinExistence type="predicted"/>
<reference evidence="1" key="1">
    <citation type="submission" date="2023-06" db="EMBL/GenBank/DDBJ databases">
        <authorList>
            <consortium name="Lawrence Berkeley National Laboratory"/>
            <person name="Ahrendt S."/>
            <person name="Sahu N."/>
            <person name="Indic B."/>
            <person name="Wong-Bajracharya J."/>
            <person name="Merenyi Z."/>
            <person name="Ke H.-M."/>
            <person name="Monk M."/>
            <person name="Kocsube S."/>
            <person name="Drula E."/>
            <person name="Lipzen A."/>
            <person name="Balint B."/>
            <person name="Henrissat B."/>
            <person name="Andreopoulos B."/>
            <person name="Martin F.M."/>
            <person name="Harder C.B."/>
            <person name="Rigling D."/>
            <person name="Ford K.L."/>
            <person name="Foster G.D."/>
            <person name="Pangilinan J."/>
            <person name="Papanicolaou A."/>
            <person name="Barry K."/>
            <person name="LaButti K."/>
            <person name="Viragh M."/>
            <person name="Koriabine M."/>
            <person name="Yan M."/>
            <person name="Riley R."/>
            <person name="Champramary S."/>
            <person name="Plett K.L."/>
            <person name="Tsai I.J."/>
            <person name="Slot J."/>
            <person name="Sipos G."/>
            <person name="Plett J."/>
            <person name="Nagy L.G."/>
            <person name="Grigoriev I.V."/>
        </authorList>
    </citation>
    <scope>NUCLEOTIDE SEQUENCE</scope>
    <source>
        <strain evidence="1">CCBAS 213</strain>
    </source>
</reference>
<dbReference type="AlphaFoldDB" id="A0AA39MKK0"/>
<accession>A0AA39MKK0</accession>
<comment type="caution">
    <text evidence="1">The sequence shown here is derived from an EMBL/GenBank/DDBJ whole genome shotgun (WGS) entry which is preliminary data.</text>
</comment>
<feature type="non-terminal residue" evidence="1">
    <location>
        <position position="72"/>
    </location>
</feature>
<organism evidence="1 2">
    <name type="scientific">Armillaria tabescens</name>
    <name type="common">Ringless honey mushroom</name>
    <name type="synonym">Agaricus tabescens</name>
    <dbReference type="NCBI Taxonomy" id="1929756"/>
    <lineage>
        <taxon>Eukaryota</taxon>
        <taxon>Fungi</taxon>
        <taxon>Dikarya</taxon>
        <taxon>Basidiomycota</taxon>
        <taxon>Agaricomycotina</taxon>
        <taxon>Agaricomycetes</taxon>
        <taxon>Agaricomycetidae</taxon>
        <taxon>Agaricales</taxon>
        <taxon>Marasmiineae</taxon>
        <taxon>Physalacriaceae</taxon>
        <taxon>Desarmillaria</taxon>
    </lineage>
</organism>
<feature type="non-terminal residue" evidence="1">
    <location>
        <position position="1"/>
    </location>
</feature>
<dbReference type="RefSeq" id="XP_060322676.1">
    <property type="nucleotide sequence ID" value="XM_060466427.1"/>
</dbReference>
<evidence type="ECO:0000313" key="1">
    <source>
        <dbReference type="EMBL" id="KAK0437732.1"/>
    </source>
</evidence>